<sequence length="260" mass="29484">MESELQRIMAHLSSKKETVSNNQKLQQEIQAVSAVLDQKGTRHARLKADVEQLKHYIQSIHSGPQNLSDLQQQVSTVLGDLQTALAAETASFVGFAEADLLQKQLKKAEEDLVTRSTELLQLRQQVTMGTSQGGDESMELARLRDAVKEGNTQKEQLRKALLYTQTLYEQMQKDKDSHSEMLETQLRQVENLLQESRTERDSERQLLTKRFELESKKLQTEKQQLQDELNLLKGKSNQTQNSFSGHSEAAMPRLPNGVPS</sequence>
<feature type="region of interest" description="Disordered" evidence="1">
    <location>
        <begin position="217"/>
        <end position="260"/>
    </location>
</feature>
<proteinExistence type="predicted"/>
<organism evidence="2">
    <name type="scientific">Eutreptiella gymnastica</name>
    <dbReference type="NCBI Taxonomy" id="73025"/>
    <lineage>
        <taxon>Eukaryota</taxon>
        <taxon>Discoba</taxon>
        <taxon>Euglenozoa</taxon>
        <taxon>Euglenida</taxon>
        <taxon>Spirocuta</taxon>
        <taxon>Euglenophyceae</taxon>
        <taxon>Eutreptiales</taxon>
        <taxon>Eutreptiaceae</taxon>
        <taxon>Eutreptiella</taxon>
    </lineage>
</organism>
<feature type="compositionally biased region" description="Polar residues" evidence="1">
    <location>
        <begin position="235"/>
        <end position="245"/>
    </location>
</feature>
<name>A0A7S4CKH4_9EUGL</name>
<evidence type="ECO:0000256" key="1">
    <source>
        <dbReference type="SAM" id="MobiDB-lite"/>
    </source>
</evidence>
<protein>
    <submittedName>
        <fullName evidence="2">Uncharacterized protein</fullName>
    </submittedName>
</protein>
<dbReference type="AlphaFoldDB" id="A0A7S4CKH4"/>
<accession>A0A7S4CKH4</accession>
<gene>
    <name evidence="2" type="ORF">EGYM00163_LOCUS10457</name>
</gene>
<evidence type="ECO:0000313" key="2">
    <source>
        <dbReference type="EMBL" id="CAE0799336.1"/>
    </source>
</evidence>
<reference evidence="2" key="1">
    <citation type="submission" date="2021-01" db="EMBL/GenBank/DDBJ databases">
        <authorList>
            <person name="Corre E."/>
            <person name="Pelletier E."/>
            <person name="Niang G."/>
            <person name="Scheremetjew M."/>
            <person name="Finn R."/>
            <person name="Kale V."/>
            <person name="Holt S."/>
            <person name="Cochrane G."/>
            <person name="Meng A."/>
            <person name="Brown T."/>
            <person name="Cohen L."/>
        </authorList>
    </citation>
    <scope>NUCLEOTIDE SEQUENCE</scope>
    <source>
        <strain evidence="2">CCMP1594</strain>
    </source>
</reference>
<dbReference type="EMBL" id="HBJA01031555">
    <property type="protein sequence ID" value="CAE0799336.1"/>
    <property type="molecule type" value="Transcribed_RNA"/>
</dbReference>